<evidence type="ECO:0000313" key="18">
    <source>
        <dbReference type="EMBL" id="AWB92530.1"/>
    </source>
</evidence>
<evidence type="ECO:0000256" key="11">
    <source>
        <dbReference type="ARBA" id="ARBA00023268"/>
    </source>
</evidence>
<evidence type="ECO:0000256" key="3">
    <source>
        <dbReference type="ARBA" id="ARBA00004910"/>
    </source>
</evidence>
<evidence type="ECO:0000256" key="16">
    <source>
        <dbReference type="PIRSR" id="PIRSR006769-2"/>
    </source>
</evidence>
<feature type="binding site" evidence="16">
    <location>
        <position position="209"/>
    </location>
    <ligand>
        <name>substrate</name>
    </ligand>
</feature>
<accession>A0A5F2F2Z1</accession>
<feature type="binding site" evidence="17">
    <location>
        <position position="53"/>
    </location>
    <ligand>
        <name>Zn(2+)</name>
        <dbReference type="ChEBI" id="CHEBI:29105"/>
        <note>catalytic</note>
    </ligand>
</feature>
<dbReference type="GO" id="GO:0008703">
    <property type="term" value="F:5-amino-6-(5-phosphoribosylamino)uracil reductase activity"/>
    <property type="evidence" value="ECO:0007669"/>
    <property type="project" value="UniProtKB-EC"/>
</dbReference>
<keyword evidence="9 14" id="KW-0521">NADP</keyword>
<dbReference type="CDD" id="cd01284">
    <property type="entry name" value="Riboflavin_deaminase-reductase"/>
    <property type="match status" value="1"/>
</dbReference>
<feature type="binding site" evidence="16">
    <location>
        <position position="206"/>
    </location>
    <ligand>
        <name>substrate</name>
    </ligand>
</feature>
<dbReference type="OrthoDB" id="9800865at2"/>
<dbReference type="InterPro" id="IPR002125">
    <property type="entry name" value="CMP_dCMP_dom"/>
</dbReference>
<dbReference type="GO" id="GO:0008270">
    <property type="term" value="F:zinc ion binding"/>
    <property type="evidence" value="ECO:0007669"/>
    <property type="project" value="InterPro"/>
</dbReference>
<keyword evidence="14" id="KW-0378">Hydrolase</keyword>
<comment type="similarity">
    <text evidence="5 14">In the C-terminal section; belongs to the HTP reductase family.</text>
</comment>
<evidence type="ECO:0000256" key="5">
    <source>
        <dbReference type="ARBA" id="ARBA00007417"/>
    </source>
</evidence>
<dbReference type="InterPro" id="IPR016192">
    <property type="entry name" value="APOBEC/CMP_deaminase_Zn-bd"/>
</dbReference>
<feature type="binding site" evidence="16">
    <location>
        <position position="271"/>
    </location>
    <ligand>
        <name>substrate</name>
    </ligand>
</feature>
<evidence type="ECO:0000256" key="1">
    <source>
        <dbReference type="ARBA" id="ARBA00002151"/>
    </source>
</evidence>
<comment type="function">
    <text evidence="1 14">Converts 2,5-diamino-6-(ribosylamino)-4(3h)-pyrimidinone 5'-phosphate into 5-amino-6-(ribosylamino)-2,4(1h,3h)-pyrimidinedione 5'-phosphate.</text>
</comment>
<evidence type="ECO:0000256" key="15">
    <source>
        <dbReference type="PIRSR" id="PIRSR006769-1"/>
    </source>
</evidence>
<dbReference type="AlphaFoldDB" id="A0A2S0WMN0"/>
<evidence type="ECO:0000256" key="2">
    <source>
        <dbReference type="ARBA" id="ARBA00004882"/>
    </source>
</evidence>
<dbReference type="InterPro" id="IPR016193">
    <property type="entry name" value="Cytidine_deaminase-like"/>
</dbReference>
<comment type="catalytic activity">
    <reaction evidence="13 14">
        <text>2,5-diamino-6-hydroxy-4-(5-phosphoribosylamino)-pyrimidine + H2O + H(+) = 5-amino-6-(5-phospho-D-ribosylamino)uracil + NH4(+)</text>
        <dbReference type="Rhea" id="RHEA:21868"/>
        <dbReference type="ChEBI" id="CHEBI:15377"/>
        <dbReference type="ChEBI" id="CHEBI:15378"/>
        <dbReference type="ChEBI" id="CHEBI:28938"/>
        <dbReference type="ChEBI" id="CHEBI:58453"/>
        <dbReference type="ChEBI" id="CHEBI:58614"/>
        <dbReference type="EC" id="3.5.4.26"/>
    </reaction>
</comment>
<dbReference type="PROSITE" id="PS00903">
    <property type="entry name" value="CYT_DCMP_DEAMINASES_1"/>
    <property type="match status" value="1"/>
</dbReference>
<feature type="binding site" evidence="16">
    <location>
        <begin position="273"/>
        <end position="279"/>
    </location>
    <ligand>
        <name>NADP(+)</name>
        <dbReference type="ChEBI" id="CHEBI:58349"/>
    </ligand>
</feature>
<keyword evidence="19" id="KW-1185">Reference proteome</keyword>
<dbReference type="InterPro" id="IPR024072">
    <property type="entry name" value="DHFR-like_dom_sf"/>
</dbReference>
<accession>A0A2S0WMN0</accession>
<evidence type="ECO:0000256" key="17">
    <source>
        <dbReference type="PIRSR" id="PIRSR006769-3"/>
    </source>
</evidence>
<dbReference type="RefSeq" id="WP_108578175.1">
    <property type="nucleotide sequence ID" value="NZ_CP026952.1"/>
</dbReference>
<comment type="pathway">
    <text evidence="3 14">Cofactor biosynthesis; riboflavin biosynthesis; 5-amino-6-(D-ribitylamino)uracil from GTP: step 3/4.</text>
</comment>
<dbReference type="InterPro" id="IPR004794">
    <property type="entry name" value="Eubact_RibD"/>
</dbReference>
<evidence type="ECO:0000256" key="4">
    <source>
        <dbReference type="ARBA" id="ARBA00005259"/>
    </source>
</evidence>
<feature type="binding site" evidence="17">
    <location>
        <position position="78"/>
    </location>
    <ligand>
        <name>Zn(2+)</name>
        <dbReference type="ChEBI" id="CHEBI:29105"/>
        <note>catalytic</note>
    </ligand>
</feature>
<evidence type="ECO:0000256" key="6">
    <source>
        <dbReference type="ARBA" id="ARBA00022619"/>
    </source>
</evidence>
<dbReference type="EC" id="3.5.4.26" evidence="14"/>
<feature type="binding site" evidence="17">
    <location>
        <position position="87"/>
    </location>
    <ligand>
        <name>Zn(2+)</name>
        <dbReference type="ChEBI" id="CHEBI:29105"/>
        <note>catalytic</note>
    </ligand>
</feature>
<gene>
    <name evidence="18" type="primary">ribD</name>
    <name evidence="18" type="ORF">C3E78_10145</name>
</gene>
<evidence type="ECO:0000256" key="13">
    <source>
        <dbReference type="ARBA" id="ARBA00049886"/>
    </source>
</evidence>
<dbReference type="Gene3D" id="3.40.430.10">
    <property type="entry name" value="Dihydrofolate Reductase, subunit A"/>
    <property type="match status" value="1"/>
</dbReference>
<sequence>MASEVEVAAMRRALDAARATARTLPNPRVGCVLLAPDGTEIAVGAHHGAGTPHAEVDALSRAGDAARGATAVVTLEPCNHTGRTGPCAQALIEAGVARVVFGQIDPDRTASGGATTLRAAGVEVEPGVMAEEATDLNVEWTFAVTSGRPFVTWKYAATLDGLSAAPDGTSKWITSEEARRDVQTFRAEADAIVAGTGAVLADDPRLTVRDAKDMPLPYEQQPLRVVVGETKIPNYFRVFDRVAPTLMIQSRDPETVLKKLVDNGIRHIWLEGGPRLAGAFWNAGVIDRIIGYMAPAMLGSGRAALEGEATTLADLRPIHIEDLTMIGPDIRIIGTPGRMQREDFD</sequence>
<dbReference type="EC" id="1.1.1.193" evidence="14"/>
<dbReference type="PROSITE" id="PS51747">
    <property type="entry name" value="CYT_DCMP_DEAMINASES_2"/>
    <property type="match status" value="1"/>
</dbReference>
<dbReference type="PIRSF" id="PIRSF006769">
    <property type="entry name" value="RibD"/>
    <property type="match status" value="1"/>
</dbReference>
<evidence type="ECO:0000256" key="7">
    <source>
        <dbReference type="ARBA" id="ARBA00022723"/>
    </source>
</evidence>
<dbReference type="KEGG" id="aez:C3E78_10145"/>
<feature type="binding site" evidence="16">
    <location>
        <position position="170"/>
    </location>
    <ligand>
        <name>substrate</name>
    </ligand>
</feature>
<dbReference type="SUPFAM" id="SSF53927">
    <property type="entry name" value="Cytidine deaminase-like"/>
    <property type="match status" value="1"/>
</dbReference>
<dbReference type="NCBIfam" id="TIGR00326">
    <property type="entry name" value="eubact_ribD"/>
    <property type="match status" value="1"/>
</dbReference>
<dbReference type="PANTHER" id="PTHR38011">
    <property type="entry name" value="DIHYDROFOLATE REDUCTASE FAMILY PROTEIN (AFU_ORTHOLOGUE AFUA_8G06820)"/>
    <property type="match status" value="1"/>
</dbReference>
<dbReference type="Proteomes" id="UP000244384">
    <property type="component" value="Chromosome"/>
</dbReference>
<feature type="binding site" evidence="16">
    <location>
        <position position="172"/>
    </location>
    <ligand>
        <name>NADP(+)</name>
        <dbReference type="ChEBI" id="CHEBI:58349"/>
    </ligand>
</feature>
<evidence type="ECO:0000313" key="19">
    <source>
        <dbReference type="Proteomes" id="UP000244384"/>
    </source>
</evidence>
<dbReference type="Pfam" id="PF01872">
    <property type="entry name" value="RibD_C"/>
    <property type="match status" value="1"/>
</dbReference>
<evidence type="ECO:0000256" key="9">
    <source>
        <dbReference type="ARBA" id="ARBA00022857"/>
    </source>
</evidence>
<protein>
    <recommendedName>
        <fullName evidence="14">Riboflavin biosynthesis protein RibD</fullName>
    </recommendedName>
    <domain>
        <recommendedName>
            <fullName evidence="14">Diaminohydroxyphosphoribosylaminopyrimidine deaminase</fullName>
            <shortName evidence="14">DRAP deaminase</shortName>
            <ecNumber evidence="14">3.5.4.26</ecNumber>
        </recommendedName>
        <alternativeName>
            <fullName evidence="14">Riboflavin-specific deaminase</fullName>
        </alternativeName>
    </domain>
    <domain>
        <recommendedName>
            <fullName evidence="14">5-amino-6-(5-phosphoribosylamino)uracil reductase</fullName>
            <ecNumber evidence="14">1.1.1.193</ecNumber>
        </recommendedName>
        <alternativeName>
            <fullName evidence="14">HTP reductase</fullName>
        </alternativeName>
    </domain>
</protein>
<dbReference type="Pfam" id="PF00383">
    <property type="entry name" value="dCMP_cyt_deam_1"/>
    <property type="match status" value="1"/>
</dbReference>
<dbReference type="InterPro" id="IPR002734">
    <property type="entry name" value="RibDG_C"/>
</dbReference>
<dbReference type="GO" id="GO:0009231">
    <property type="term" value="P:riboflavin biosynthetic process"/>
    <property type="evidence" value="ECO:0007669"/>
    <property type="project" value="UniProtKB-UniPathway"/>
</dbReference>
<dbReference type="GO" id="GO:0008835">
    <property type="term" value="F:diaminohydroxyphosphoribosylaminopyrimidine deaminase activity"/>
    <property type="evidence" value="ECO:0007669"/>
    <property type="project" value="UniProtKB-EC"/>
</dbReference>
<evidence type="ECO:0000256" key="14">
    <source>
        <dbReference type="PIRNR" id="PIRNR006769"/>
    </source>
</evidence>
<keyword evidence="11" id="KW-0511">Multifunctional enzyme</keyword>
<evidence type="ECO:0000256" key="10">
    <source>
        <dbReference type="ARBA" id="ARBA00023002"/>
    </source>
</evidence>
<feature type="binding site" evidence="16">
    <location>
        <position position="186"/>
    </location>
    <ligand>
        <name>substrate</name>
    </ligand>
</feature>
<dbReference type="InterPro" id="IPR050765">
    <property type="entry name" value="Riboflavin_Biosynth_HTPR"/>
</dbReference>
<dbReference type="EMBL" id="CP026952">
    <property type="protein sequence ID" value="AWB92530.1"/>
    <property type="molecule type" value="Genomic_DNA"/>
</dbReference>
<dbReference type="Gene3D" id="3.40.140.10">
    <property type="entry name" value="Cytidine Deaminase, domain 2"/>
    <property type="match status" value="1"/>
</dbReference>
<reference evidence="19" key="1">
    <citation type="submission" date="2018-01" db="EMBL/GenBank/DDBJ databases">
        <authorList>
            <person name="Li J."/>
        </authorList>
    </citation>
    <scope>NUCLEOTIDE SEQUENCE [LARGE SCALE GENOMIC DNA]</scope>
    <source>
        <strain evidence="19">592</strain>
    </source>
</reference>
<comment type="pathway">
    <text evidence="2 14">Cofactor biosynthesis; riboflavin biosynthesis; 5-amino-6-(D-ribitylamino)uracil from GTP: step 2/4.</text>
</comment>
<dbReference type="UniPathway" id="UPA00275">
    <property type="reaction ID" value="UER00401"/>
</dbReference>
<feature type="active site" description="Proton donor" evidence="15">
    <location>
        <position position="55"/>
    </location>
</feature>
<dbReference type="PANTHER" id="PTHR38011:SF7">
    <property type="entry name" value="2,5-DIAMINO-6-RIBOSYLAMINO-4(3H)-PYRIMIDINONE 5'-PHOSPHATE REDUCTASE"/>
    <property type="match status" value="1"/>
</dbReference>
<keyword evidence="8 14" id="KW-0862">Zinc</keyword>
<organism evidence="18 19">
    <name type="scientific">Aeromicrobium chenweiae</name>
    <dbReference type="NCBI Taxonomy" id="2079793"/>
    <lineage>
        <taxon>Bacteria</taxon>
        <taxon>Bacillati</taxon>
        <taxon>Actinomycetota</taxon>
        <taxon>Actinomycetes</taxon>
        <taxon>Propionibacteriales</taxon>
        <taxon>Nocardioidaceae</taxon>
        <taxon>Aeromicrobium</taxon>
    </lineage>
</organism>
<keyword evidence="7 14" id="KW-0479">Metal-binding</keyword>
<comment type="cofactor">
    <cofactor evidence="14 17">
        <name>Zn(2+)</name>
        <dbReference type="ChEBI" id="CHEBI:29105"/>
    </cofactor>
    <text evidence="14 17">Binds 1 zinc ion.</text>
</comment>
<proteinExistence type="inferred from homology"/>
<evidence type="ECO:0000256" key="12">
    <source>
        <dbReference type="ARBA" id="ARBA00049861"/>
    </source>
</evidence>
<feature type="binding site" evidence="16">
    <location>
        <position position="202"/>
    </location>
    <ligand>
        <name>NADP(+)</name>
        <dbReference type="ChEBI" id="CHEBI:58349"/>
    </ligand>
</feature>
<dbReference type="SUPFAM" id="SSF53597">
    <property type="entry name" value="Dihydrofolate reductase-like"/>
    <property type="match status" value="1"/>
</dbReference>
<feature type="binding site" evidence="16">
    <location>
        <position position="156"/>
    </location>
    <ligand>
        <name>NADP(+)</name>
        <dbReference type="ChEBI" id="CHEBI:58349"/>
    </ligand>
</feature>
<comment type="similarity">
    <text evidence="4 14">In the N-terminal section; belongs to the cytidine and deoxycytidylate deaminase family.</text>
</comment>
<evidence type="ECO:0000256" key="8">
    <source>
        <dbReference type="ARBA" id="ARBA00022833"/>
    </source>
</evidence>
<name>A0A2S0WMN0_9ACTN</name>
<keyword evidence="6 14" id="KW-0686">Riboflavin biosynthesis</keyword>
<comment type="catalytic activity">
    <reaction evidence="12 14">
        <text>5-amino-6-(5-phospho-D-ribitylamino)uracil + NADP(+) = 5-amino-6-(5-phospho-D-ribosylamino)uracil + NADPH + H(+)</text>
        <dbReference type="Rhea" id="RHEA:17845"/>
        <dbReference type="ChEBI" id="CHEBI:15378"/>
        <dbReference type="ChEBI" id="CHEBI:57783"/>
        <dbReference type="ChEBI" id="CHEBI:58349"/>
        <dbReference type="ChEBI" id="CHEBI:58421"/>
        <dbReference type="ChEBI" id="CHEBI:58453"/>
        <dbReference type="EC" id="1.1.1.193"/>
    </reaction>
</comment>
<keyword evidence="10 14" id="KW-0560">Oxidoreductase</keyword>